<feature type="signal peptide" evidence="1">
    <location>
        <begin position="1"/>
        <end position="21"/>
    </location>
</feature>
<dbReference type="GO" id="GO:0005509">
    <property type="term" value="F:calcium ion binding"/>
    <property type="evidence" value="ECO:0007669"/>
    <property type="project" value="InterPro"/>
</dbReference>
<comment type="caution">
    <text evidence="3">The sequence shown here is derived from an EMBL/GenBank/DDBJ whole genome shotgun (WGS) entry which is preliminary data.</text>
</comment>
<reference evidence="3 4" key="1">
    <citation type="submission" date="2020-04" db="EMBL/GenBank/DDBJ databases">
        <authorList>
            <consortium name="Desulfovibrio sp. FSS-1 genome sequencing consortium"/>
            <person name="Shimoshige H."/>
            <person name="Kobayashi H."/>
            <person name="Maekawa T."/>
        </authorList>
    </citation>
    <scope>NUCLEOTIDE SEQUENCE [LARGE SCALE GENOMIC DNA]</scope>
    <source>
        <strain evidence="3 4">SIID29052-01</strain>
    </source>
</reference>
<dbReference type="Pfam" id="PF00036">
    <property type="entry name" value="EF-hand_1"/>
    <property type="match status" value="1"/>
</dbReference>
<gene>
    <name evidence="3" type="ORF">NNJEOMEG_02481</name>
</gene>
<feature type="domain" description="EF-hand" evidence="2">
    <location>
        <begin position="24"/>
        <end position="59"/>
    </location>
</feature>
<dbReference type="Proteomes" id="UP000494245">
    <property type="component" value="Unassembled WGS sequence"/>
</dbReference>
<proteinExistence type="predicted"/>
<dbReference type="PROSITE" id="PS00018">
    <property type="entry name" value="EF_HAND_1"/>
    <property type="match status" value="1"/>
</dbReference>
<feature type="chain" id="PRO_5028994292" description="EF-hand domain-containing protein" evidence="1">
    <location>
        <begin position="22"/>
        <end position="100"/>
    </location>
</feature>
<reference evidence="3 4" key="2">
    <citation type="submission" date="2020-05" db="EMBL/GenBank/DDBJ databases">
        <title>Draft genome sequence of Desulfovibrio sp. strainFSS-1.</title>
        <authorList>
            <person name="Shimoshige H."/>
            <person name="Kobayashi H."/>
            <person name="Maekawa T."/>
        </authorList>
    </citation>
    <scope>NUCLEOTIDE SEQUENCE [LARGE SCALE GENOMIC DNA]</scope>
    <source>
        <strain evidence="3 4">SIID29052-01</strain>
    </source>
</reference>
<dbReference type="InterPro" id="IPR011992">
    <property type="entry name" value="EF-hand-dom_pair"/>
</dbReference>
<evidence type="ECO:0000313" key="4">
    <source>
        <dbReference type="Proteomes" id="UP000494245"/>
    </source>
</evidence>
<dbReference type="EMBL" id="BLTE01000011">
    <property type="protein sequence ID" value="GFK94634.1"/>
    <property type="molecule type" value="Genomic_DNA"/>
</dbReference>
<dbReference type="PROSITE" id="PS50222">
    <property type="entry name" value="EF_HAND_2"/>
    <property type="match status" value="1"/>
</dbReference>
<dbReference type="SMART" id="SM00054">
    <property type="entry name" value="EFh"/>
    <property type="match status" value="1"/>
</dbReference>
<keyword evidence="1" id="KW-0732">Signal</keyword>
<evidence type="ECO:0000313" key="3">
    <source>
        <dbReference type="EMBL" id="GFK94634.1"/>
    </source>
</evidence>
<keyword evidence="4" id="KW-1185">Reference proteome</keyword>
<protein>
    <recommendedName>
        <fullName evidence="2">EF-hand domain-containing protein</fullName>
    </recommendedName>
</protein>
<evidence type="ECO:0000256" key="1">
    <source>
        <dbReference type="SAM" id="SignalP"/>
    </source>
</evidence>
<dbReference type="AlphaFoldDB" id="A0A6V8LSB6"/>
<sequence>MKRAILLMLALSLTLAVPALAQDDAPVKGDKAFKTLDANGDGKVTKDEFMAAAQKRAAARWEKLDPTGKGFVTKEDLEGVRAKAREKAQARKAKKDAPAQ</sequence>
<name>A0A6V8LSB6_9BACT</name>
<dbReference type="RefSeq" id="WP_173084892.1">
    <property type="nucleotide sequence ID" value="NZ_BLTE01000011.1"/>
</dbReference>
<evidence type="ECO:0000259" key="2">
    <source>
        <dbReference type="PROSITE" id="PS50222"/>
    </source>
</evidence>
<dbReference type="SUPFAM" id="SSF47473">
    <property type="entry name" value="EF-hand"/>
    <property type="match status" value="1"/>
</dbReference>
<dbReference type="InterPro" id="IPR018247">
    <property type="entry name" value="EF_Hand_1_Ca_BS"/>
</dbReference>
<organism evidence="3 4">
    <name type="scientific">Fundidesulfovibrio magnetotacticus</name>
    <dbReference type="NCBI Taxonomy" id="2730080"/>
    <lineage>
        <taxon>Bacteria</taxon>
        <taxon>Pseudomonadati</taxon>
        <taxon>Thermodesulfobacteriota</taxon>
        <taxon>Desulfovibrionia</taxon>
        <taxon>Desulfovibrionales</taxon>
        <taxon>Desulfovibrionaceae</taxon>
        <taxon>Fundidesulfovibrio</taxon>
    </lineage>
</organism>
<dbReference type="InterPro" id="IPR002048">
    <property type="entry name" value="EF_hand_dom"/>
</dbReference>
<dbReference type="Gene3D" id="1.10.238.10">
    <property type="entry name" value="EF-hand"/>
    <property type="match status" value="1"/>
</dbReference>
<accession>A0A6V8LSB6</accession>